<comment type="caution">
    <text evidence="1">The sequence shown here is derived from an EMBL/GenBank/DDBJ whole genome shotgun (WGS) entry which is preliminary data.</text>
</comment>
<dbReference type="EMBL" id="SNRY01000238">
    <property type="protein sequence ID" value="KAA6344055.1"/>
    <property type="molecule type" value="Genomic_DNA"/>
</dbReference>
<protein>
    <submittedName>
        <fullName evidence="1">Uncharacterized protein</fullName>
    </submittedName>
</protein>
<proteinExistence type="predicted"/>
<reference evidence="1" key="1">
    <citation type="submission" date="2019-03" db="EMBL/GenBank/DDBJ databases">
        <title>Single cell metagenomics reveals metabolic interactions within the superorganism composed of flagellate Streblomastix strix and complex community of Bacteroidetes bacteria on its surface.</title>
        <authorList>
            <person name="Treitli S.C."/>
            <person name="Kolisko M."/>
            <person name="Husnik F."/>
            <person name="Keeling P."/>
            <person name="Hampl V."/>
        </authorList>
    </citation>
    <scope>NUCLEOTIDE SEQUENCE</scope>
    <source>
        <strain evidence="1">STM</strain>
    </source>
</reference>
<sequence length="76" mass="8989">MENKLLSDIVECLNYSRPDKDKFIILNSNEIQPETDINFFELNGLYLELKKEGYIIILMAKDNIKVLKTKDTIYFK</sequence>
<name>A0A5J4SF27_9ZZZZ</name>
<gene>
    <name evidence="1" type="ORF">EZS27_008312</name>
</gene>
<accession>A0A5J4SF27</accession>
<evidence type="ECO:0000313" key="1">
    <source>
        <dbReference type="EMBL" id="KAA6344055.1"/>
    </source>
</evidence>
<organism evidence="1">
    <name type="scientific">termite gut metagenome</name>
    <dbReference type="NCBI Taxonomy" id="433724"/>
    <lineage>
        <taxon>unclassified sequences</taxon>
        <taxon>metagenomes</taxon>
        <taxon>organismal metagenomes</taxon>
    </lineage>
</organism>
<dbReference type="AlphaFoldDB" id="A0A5J4SF27"/>